<dbReference type="OrthoDB" id="3501153at2759"/>
<keyword evidence="2" id="KW-0812">Transmembrane</keyword>
<keyword evidence="2" id="KW-1133">Transmembrane helix</keyword>
<organism evidence="3 4">
    <name type="scientific">Pestalotiopsis fici (strain W106-1 / CGMCC3.15140)</name>
    <dbReference type="NCBI Taxonomy" id="1229662"/>
    <lineage>
        <taxon>Eukaryota</taxon>
        <taxon>Fungi</taxon>
        <taxon>Dikarya</taxon>
        <taxon>Ascomycota</taxon>
        <taxon>Pezizomycotina</taxon>
        <taxon>Sordariomycetes</taxon>
        <taxon>Xylariomycetidae</taxon>
        <taxon>Amphisphaeriales</taxon>
        <taxon>Sporocadaceae</taxon>
        <taxon>Pestalotiopsis</taxon>
    </lineage>
</organism>
<keyword evidence="2" id="KW-0472">Membrane</keyword>
<dbReference type="PANTHER" id="PTHR35896">
    <property type="entry name" value="IG-LIKE DOMAIN-CONTAINING PROTEIN"/>
    <property type="match status" value="1"/>
</dbReference>
<dbReference type="RefSeq" id="XP_007835475.1">
    <property type="nucleotide sequence ID" value="XM_007837284.1"/>
</dbReference>
<proteinExistence type="predicted"/>
<evidence type="ECO:0000256" key="2">
    <source>
        <dbReference type="SAM" id="Phobius"/>
    </source>
</evidence>
<feature type="compositionally biased region" description="Polar residues" evidence="1">
    <location>
        <begin position="13"/>
        <end position="23"/>
    </location>
</feature>
<dbReference type="GeneID" id="19273716"/>
<feature type="region of interest" description="Disordered" evidence="1">
    <location>
        <begin position="1"/>
        <end position="24"/>
    </location>
</feature>
<dbReference type="InParanoid" id="W3WYC8"/>
<dbReference type="EMBL" id="KI912114">
    <property type="protein sequence ID" value="ETS78850.1"/>
    <property type="molecule type" value="Genomic_DNA"/>
</dbReference>
<dbReference type="InterPro" id="IPR053008">
    <property type="entry name" value="Phomopsin_biosynth_assoc"/>
</dbReference>
<keyword evidence="4" id="KW-1185">Reference proteome</keyword>
<protein>
    <submittedName>
        <fullName evidence="3">Uncharacterized protein</fullName>
    </submittedName>
</protein>
<dbReference type="KEGG" id="pfy:PFICI_08703"/>
<evidence type="ECO:0000313" key="3">
    <source>
        <dbReference type="EMBL" id="ETS78850.1"/>
    </source>
</evidence>
<feature type="transmembrane region" description="Helical" evidence="2">
    <location>
        <begin position="34"/>
        <end position="52"/>
    </location>
</feature>
<dbReference type="Proteomes" id="UP000030651">
    <property type="component" value="Unassembled WGS sequence"/>
</dbReference>
<name>W3WYC8_PESFW</name>
<evidence type="ECO:0000256" key="1">
    <source>
        <dbReference type="SAM" id="MobiDB-lite"/>
    </source>
</evidence>
<dbReference type="OMA" id="CLFQWRK"/>
<gene>
    <name evidence="3" type="ORF">PFICI_08703</name>
</gene>
<evidence type="ECO:0000313" key="4">
    <source>
        <dbReference type="Proteomes" id="UP000030651"/>
    </source>
</evidence>
<dbReference type="HOGENOM" id="CLU_066042_4_2_1"/>
<reference evidence="4" key="1">
    <citation type="journal article" date="2015" name="BMC Genomics">
        <title>Genomic and transcriptomic analysis of the endophytic fungus Pestalotiopsis fici reveals its lifestyle and high potential for synthesis of natural products.</title>
        <authorList>
            <person name="Wang X."/>
            <person name="Zhang X."/>
            <person name="Liu L."/>
            <person name="Xiang M."/>
            <person name="Wang W."/>
            <person name="Sun X."/>
            <person name="Che Y."/>
            <person name="Guo L."/>
            <person name="Liu G."/>
            <person name="Guo L."/>
            <person name="Wang C."/>
            <person name="Yin W.B."/>
            <person name="Stadler M."/>
            <person name="Zhang X."/>
            <person name="Liu X."/>
        </authorList>
    </citation>
    <scope>NUCLEOTIDE SEQUENCE [LARGE SCALE GENOMIC DNA]</scope>
    <source>
        <strain evidence="4">W106-1 / CGMCC3.15140</strain>
    </source>
</reference>
<dbReference type="AlphaFoldDB" id="W3WYC8"/>
<dbReference type="eggNOG" id="ENOG502S165">
    <property type="taxonomic scope" value="Eukaryota"/>
</dbReference>
<dbReference type="PANTHER" id="PTHR35896:SF3">
    <property type="entry name" value="MAJOR FACILITATOR SUPERFAMILY TRANSPORTER"/>
    <property type="match status" value="1"/>
</dbReference>
<accession>W3WYC8</accession>
<sequence length="209" mass="23683">MATEGDDDHDRMQASTGSPGTPQRRQDFLSVRTLYLPTSLILLMGFLLYLAIQTFPASSWPRDGVRNGIDYNNAETAVMIAPCGNTPDMARAADCKFDTVSFAWLPERCYDAELSEEFAQIKQWEYFEDQNRSVKVPHEKALTGDYSALYKEFEYHLRHGVFMWKKMHRALLREGVGRRGIDSSIANRAVAMDLVNSVIVLKFPDCGMA</sequence>